<feature type="region of interest" description="Disordered" evidence="1">
    <location>
        <begin position="1"/>
        <end position="122"/>
    </location>
</feature>
<name>A0A9W7SSY9_9PEZI</name>
<evidence type="ECO:0000313" key="3">
    <source>
        <dbReference type="Proteomes" id="UP001138500"/>
    </source>
</evidence>
<feature type="compositionally biased region" description="Basic and acidic residues" evidence="1">
    <location>
        <begin position="59"/>
        <end position="77"/>
    </location>
</feature>
<keyword evidence="3" id="KW-1185">Reference proteome</keyword>
<reference evidence="2 3" key="1">
    <citation type="journal article" date="2018" name="IMA Fungus">
        <title>IMA Genome-F 10: Nine draft genome sequences of Claviceps purpurea s.lat., including C. arundinis, C. humidiphila, and C. cf. spartinae, pseudomolecules for the pitch canker pathogen Fusarium circinatum, draft genome of Davidsoniella eucalypti, Grosmannia galeiformis, Quambalaria eucalypti, and Teratosphaeria destructans.</title>
        <authorList>
            <person name="Wingfield B.D."/>
            <person name="Liu M."/>
            <person name="Nguyen H.D."/>
            <person name="Lane F.A."/>
            <person name="Morgan S.W."/>
            <person name="De Vos L."/>
            <person name="Wilken P.M."/>
            <person name="Duong T.A."/>
            <person name="Aylward J."/>
            <person name="Coetzee M.P."/>
            <person name="Dadej K."/>
            <person name="De Beer Z.W."/>
            <person name="Findlay W."/>
            <person name="Havenga M."/>
            <person name="Kolarik M."/>
            <person name="Menzies J.G."/>
            <person name="Naidoo K."/>
            <person name="Pochopski O."/>
            <person name="Shoukouhi P."/>
            <person name="Santana Q.C."/>
            <person name="Seifert K.A."/>
            <person name="Soal N."/>
            <person name="Steenkamp E.T."/>
            <person name="Tatham C.T."/>
            <person name="van der Nest M.A."/>
            <person name="Wingfield M.J."/>
        </authorList>
    </citation>
    <scope>NUCLEOTIDE SEQUENCE [LARGE SCALE GENOMIC DNA]</scope>
    <source>
        <strain evidence="2">CMW44962</strain>
    </source>
</reference>
<dbReference type="AlphaFoldDB" id="A0A9W7SSY9"/>
<evidence type="ECO:0000256" key="1">
    <source>
        <dbReference type="SAM" id="MobiDB-lite"/>
    </source>
</evidence>
<dbReference type="EMBL" id="RIBY02001834">
    <property type="protein sequence ID" value="KAH9828047.1"/>
    <property type="molecule type" value="Genomic_DNA"/>
</dbReference>
<gene>
    <name evidence="2" type="ORF">Tdes44962_MAKER02597</name>
</gene>
<protein>
    <submittedName>
        <fullName evidence="2">Uncharacterized protein</fullName>
    </submittedName>
</protein>
<organism evidence="2 3">
    <name type="scientific">Teratosphaeria destructans</name>
    <dbReference type="NCBI Taxonomy" id="418781"/>
    <lineage>
        <taxon>Eukaryota</taxon>
        <taxon>Fungi</taxon>
        <taxon>Dikarya</taxon>
        <taxon>Ascomycota</taxon>
        <taxon>Pezizomycotina</taxon>
        <taxon>Dothideomycetes</taxon>
        <taxon>Dothideomycetidae</taxon>
        <taxon>Mycosphaerellales</taxon>
        <taxon>Teratosphaeriaceae</taxon>
        <taxon>Teratosphaeria</taxon>
    </lineage>
</organism>
<evidence type="ECO:0000313" key="2">
    <source>
        <dbReference type="EMBL" id="KAH9828047.1"/>
    </source>
</evidence>
<comment type="caution">
    <text evidence="2">The sequence shown here is derived from an EMBL/GenBank/DDBJ whole genome shotgun (WGS) entry which is preliminary data.</text>
</comment>
<proteinExistence type="predicted"/>
<sequence length="122" mass="13222">MAKSKMTRSAASSPGPKKIVTPPLDAVRSQAFTVTGRRKSVAASTEPSEPRTPTARTKLTGDSRSSRQGRDQADGTRRFVRSPAPSPPPTSKERKYGQLREHAQHEQREKGGGRSGVGRCPR</sequence>
<dbReference type="Proteomes" id="UP001138500">
    <property type="component" value="Unassembled WGS sequence"/>
</dbReference>
<reference evidence="2 3" key="2">
    <citation type="journal article" date="2021" name="Curr. Genet.">
        <title>Genetic response to nitrogen starvation in the aggressive Eucalyptus foliar pathogen Teratosphaeria destructans.</title>
        <authorList>
            <person name="Havenga M."/>
            <person name="Wingfield B.D."/>
            <person name="Wingfield M.J."/>
            <person name="Dreyer L.L."/>
            <person name="Roets F."/>
            <person name="Aylward J."/>
        </authorList>
    </citation>
    <scope>NUCLEOTIDE SEQUENCE [LARGE SCALE GENOMIC DNA]</scope>
    <source>
        <strain evidence="2">CMW44962</strain>
    </source>
</reference>
<accession>A0A9W7SSY9</accession>
<feature type="compositionally biased region" description="Basic and acidic residues" evidence="1">
    <location>
        <begin position="91"/>
        <end position="112"/>
    </location>
</feature>